<evidence type="ECO:0000256" key="3">
    <source>
        <dbReference type="ARBA" id="ARBA00018426"/>
    </source>
</evidence>
<evidence type="ECO:0000256" key="8">
    <source>
        <dbReference type="ARBA" id="ARBA00031552"/>
    </source>
</evidence>
<dbReference type="InterPro" id="IPR014729">
    <property type="entry name" value="Rossmann-like_a/b/a_fold"/>
</dbReference>
<reference evidence="12" key="1">
    <citation type="submission" date="2022-07" db="EMBL/GenBank/DDBJ databases">
        <title>Phylogenomic reconstructions and comparative analyses of Kickxellomycotina fungi.</title>
        <authorList>
            <person name="Reynolds N.K."/>
            <person name="Stajich J.E."/>
            <person name="Barry K."/>
            <person name="Grigoriev I.V."/>
            <person name="Crous P."/>
            <person name="Smith M.E."/>
        </authorList>
    </citation>
    <scope>NUCLEOTIDE SEQUENCE</scope>
    <source>
        <strain evidence="12">CBS 109367</strain>
    </source>
</reference>
<dbReference type="CDD" id="cd01994">
    <property type="entry name" value="AANH_PF0828-like"/>
    <property type="match status" value="1"/>
</dbReference>
<dbReference type="Proteomes" id="UP001151516">
    <property type="component" value="Unassembled WGS sequence"/>
</dbReference>
<dbReference type="EC" id="6.3.1.14" evidence="2"/>
<evidence type="ECO:0000259" key="11">
    <source>
        <dbReference type="Pfam" id="PF01902"/>
    </source>
</evidence>
<evidence type="ECO:0000256" key="7">
    <source>
        <dbReference type="ARBA" id="ARBA00029814"/>
    </source>
</evidence>
<dbReference type="InterPro" id="IPR002654">
    <property type="entry name" value="Glyco_trans_25"/>
</dbReference>
<proteinExistence type="predicted"/>
<keyword evidence="4" id="KW-0436">Ligase</keyword>
<evidence type="ECO:0000256" key="9">
    <source>
        <dbReference type="ARBA" id="ARBA00048108"/>
    </source>
</evidence>
<organism evidence="12 13">
    <name type="scientific">Coemansia spiralis</name>
    <dbReference type="NCBI Taxonomy" id="417178"/>
    <lineage>
        <taxon>Eukaryota</taxon>
        <taxon>Fungi</taxon>
        <taxon>Fungi incertae sedis</taxon>
        <taxon>Zoopagomycota</taxon>
        <taxon>Kickxellomycotina</taxon>
        <taxon>Kickxellomycetes</taxon>
        <taxon>Kickxellales</taxon>
        <taxon>Kickxellaceae</taxon>
        <taxon>Coemansia</taxon>
    </lineage>
</organism>
<evidence type="ECO:0000313" key="13">
    <source>
        <dbReference type="Proteomes" id="UP001151516"/>
    </source>
</evidence>
<name>A0A9W8GJK9_9FUNG</name>
<dbReference type="SUPFAM" id="SSF52402">
    <property type="entry name" value="Adenine nucleotide alpha hydrolases-like"/>
    <property type="match status" value="1"/>
</dbReference>
<comment type="caution">
    <text evidence="12">The sequence shown here is derived from an EMBL/GenBank/DDBJ whole genome shotgun (WGS) entry which is preliminary data.</text>
</comment>
<dbReference type="AlphaFoldDB" id="A0A9W8GJK9"/>
<dbReference type="Gene3D" id="3.90.1490.10">
    <property type="entry name" value="putative n-type atp pyrophosphatase, domain 2"/>
    <property type="match status" value="1"/>
</dbReference>
<dbReference type="Pfam" id="PF01902">
    <property type="entry name" value="Diphthami_syn_2"/>
    <property type="match status" value="1"/>
</dbReference>
<dbReference type="InterPro" id="IPR030662">
    <property type="entry name" value="DPH6/MJ0570"/>
</dbReference>
<gene>
    <name evidence="12" type="ORF">IWW39_003166</name>
</gene>
<dbReference type="Gene3D" id="3.40.50.620">
    <property type="entry name" value="HUPs"/>
    <property type="match status" value="1"/>
</dbReference>
<dbReference type="FunFam" id="3.90.1490.10:FF:000001">
    <property type="entry name" value="Diphthine--ammonia ligase"/>
    <property type="match status" value="1"/>
</dbReference>
<dbReference type="EMBL" id="JANBTX010000082">
    <property type="protein sequence ID" value="KAJ2687133.1"/>
    <property type="molecule type" value="Genomic_DNA"/>
</dbReference>
<dbReference type="OrthoDB" id="686384at2759"/>
<dbReference type="GO" id="GO:0017183">
    <property type="term" value="P:protein histidyl modification to diphthamide"/>
    <property type="evidence" value="ECO:0007669"/>
    <property type="project" value="TreeGrafter"/>
</dbReference>
<sequence length="553" mass="62116">MKVVALVSGGKDSTYNMMKCVEDGHEIIALAHAHPPEDAAHEELDSYLFQTVGSSAVATIAECMDLPFYLQVIAGSAVTQTLDYELTKDDETEDLFALLSNVKKHHPDVAGVSVGAIFSSYQANRVQHVCDRLGLKMLAYLWHREQVELLQEMVRSGVEAILIKVAAFGLGKNELGNTLKQVMPKLLSLSEKYGIHACGEGGEYESFTLDCPLFKRRIVIDEVETVTHSPDTYSPVLYLKLKTLHTVPNLVISLTWIAKICFIDSSHLTTSRYVASSVAGSAPRVATDHSPTADGANVDVNELSLQLPRPAHEYALAFTDHIYCMNEMSKLGRKGRMQELFNFLHLRVEMFSRKHPTHIDIWRDMINSGYDRALIVEDDVDFELDSVAVINQALSALNSTSADWDILYVGHCSMEENQRKANTAYSRLHKSTHPFCTSGYLLSRNGAKKLFAYFIEHYQQARALDVQLVALIKRKLLKSYSVYPPIVYQRRDLYPSDDGLELKIAKKMKNSAWNEALAFVPRLANWVDPLDSVYLHPAYKHIPSWMEDGNTVN</sequence>
<evidence type="ECO:0000256" key="6">
    <source>
        <dbReference type="ARBA" id="ARBA00022840"/>
    </source>
</evidence>
<comment type="pathway">
    <text evidence="1">Protein modification; peptidyl-diphthamide biosynthesis.</text>
</comment>
<comment type="catalytic activity">
    <reaction evidence="9">
        <text>diphthine-[translation elongation factor 2] + NH4(+) + ATP = diphthamide-[translation elongation factor 2] + AMP + diphosphate + H(+)</text>
        <dbReference type="Rhea" id="RHEA:19753"/>
        <dbReference type="Rhea" id="RHEA-COMP:10172"/>
        <dbReference type="Rhea" id="RHEA-COMP:10174"/>
        <dbReference type="ChEBI" id="CHEBI:15378"/>
        <dbReference type="ChEBI" id="CHEBI:16692"/>
        <dbReference type="ChEBI" id="CHEBI:28938"/>
        <dbReference type="ChEBI" id="CHEBI:30616"/>
        <dbReference type="ChEBI" id="CHEBI:33019"/>
        <dbReference type="ChEBI" id="CHEBI:82696"/>
        <dbReference type="ChEBI" id="CHEBI:456215"/>
        <dbReference type="EC" id="6.3.1.14"/>
    </reaction>
</comment>
<evidence type="ECO:0000256" key="2">
    <source>
        <dbReference type="ARBA" id="ARBA00012089"/>
    </source>
</evidence>
<feature type="domain" description="Glycosyl transferase family 25" evidence="10">
    <location>
        <begin position="358"/>
        <end position="455"/>
    </location>
</feature>
<dbReference type="GO" id="GO:0017178">
    <property type="term" value="F:diphthine-ammonia ligase activity"/>
    <property type="evidence" value="ECO:0007669"/>
    <property type="project" value="UniProtKB-EC"/>
</dbReference>
<keyword evidence="5" id="KW-0547">Nucleotide-binding</keyword>
<feature type="domain" description="Diphthamide synthase" evidence="11">
    <location>
        <begin position="1"/>
        <end position="231"/>
    </location>
</feature>
<dbReference type="GO" id="GO:0005524">
    <property type="term" value="F:ATP binding"/>
    <property type="evidence" value="ECO:0007669"/>
    <property type="project" value="UniProtKB-KW"/>
</dbReference>
<keyword evidence="6" id="KW-0067">ATP-binding</keyword>
<dbReference type="Pfam" id="PF01755">
    <property type="entry name" value="Glyco_transf_25"/>
    <property type="match status" value="1"/>
</dbReference>
<protein>
    <recommendedName>
        <fullName evidence="3">Diphthine--ammonia ligase</fullName>
        <ecNumber evidence="2">6.3.1.14</ecNumber>
    </recommendedName>
    <alternativeName>
        <fullName evidence="7">Diphthamide synthase</fullName>
    </alternativeName>
    <alternativeName>
        <fullName evidence="8">Diphthamide synthetase</fullName>
    </alternativeName>
</protein>
<dbReference type="PANTHER" id="PTHR12196:SF2">
    <property type="entry name" value="DIPHTHINE--AMMONIA LIGASE"/>
    <property type="match status" value="1"/>
</dbReference>
<evidence type="ECO:0000256" key="4">
    <source>
        <dbReference type="ARBA" id="ARBA00022598"/>
    </source>
</evidence>
<dbReference type="InterPro" id="IPR002761">
    <property type="entry name" value="Diphthami_syn_dom"/>
</dbReference>
<dbReference type="NCBIfam" id="TIGR00290">
    <property type="entry name" value="MJ0570_dom"/>
    <property type="match status" value="1"/>
</dbReference>
<keyword evidence="13" id="KW-1185">Reference proteome</keyword>
<accession>A0A9W8GJK9</accession>
<evidence type="ECO:0000256" key="1">
    <source>
        <dbReference type="ARBA" id="ARBA00005156"/>
    </source>
</evidence>
<evidence type="ECO:0000313" key="12">
    <source>
        <dbReference type="EMBL" id="KAJ2687133.1"/>
    </source>
</evidence>
<dbReference type="FunFam" id="3.40.50.620:FF:000145">
    <property type="entry name" value="ATP-binding domain containing protein"/>
    <property type="match status" value="1"/>
</dbReference>
<evidence type="ECO:0000256" key="5">
    <source>
        <dbReference type="ARBA" id="ARBA00022741"/>
    </source>
</evidence>
<dbReference type="PANTHER" id="PTHR12196">
    <property type="entry name" value="DOMAIN OF UNKNOWN FUNCTION 71 DUF71 -CONTAINING PROTEIN"/>
    <property type="match status" value="1"/>
</dbReference>
<evidence type="ECO:0000259" key="10">
    <source>
        <dbReference type="Pfam" id="PF01755"/>
    </source>
</evidence>